<accession>A0A9Q0LMU0</accession>
<evidence type="ECO:0000313" key="1">
    <source>
        <dbReference type="EMBL" id="KAJ5074288.1"/>
    </source>
</evidence>
<reference evidence="1" key="1">
    <citation type="submission" date="2022-10" db="EMBL/GenBank/DDBJ databases">
        <title>Novel sulphate-reducing endosymbionts in the free-living metamonad Anaeramoeba.</title>
        <authorList>
            <person name="Jerlstrom-Hultqvist J."/>
            <person name="Cepicka I."/>
            <person name="Gallot-Lavallee L."/>
            <person name="Salas-Leiva D."/>
            <person name="Curtis B.A."/>
            <person name="Zahonova K."/>
            <person name="Pipaliya S."/>
            <person name="Dacks J."/>
            <person name="Roger A.J."/>
        </authorList>
    </citation>
    <scope>NUCLEOTIDE SEQUENCE</scope>
    <source>
        <strain evidence="1">BMAN</strain>
    </source>
</reference>
<dbReference type="Proteomes" id="UP001149090">
    <property type="component" value="Unassembled WGS sequence"/>
</dbReference>
<evidence type="ECO:0000313" key="2">
    <source>
        <dbReference type="Proteomes" id="UP001149090"/>
    </source>
</evidence>
<gene>
    <name evidence="1" type="ORF">M0811_00917</name>
</gene>
<keyword evidence="2" id="KW-1185">Reference proteome</keyword>
<organism evidence="1 2">
    <name type="scientific">Anaeramoeba ignava</name>
    <name type="common">Anaerobic marine amoeba</name>
    <dbReference type="NCBI Taxonomy" id="1746090"/>
    <lineage>
        <taxon>Eukaryota</taxon>
        <taxon>Metamonada</taxon>
        <taxon>Anaeramoebidae</taxon>
        <taxon>Anaeramoeba</taxon>
    </lineage>
</organism>
<protein>
    <submittedName>
        <fullName evidence="1">Uncharacterized protein</fullName>
    </submittedName>
</protein>
<proteinExistence type="predicted"/>
<comment type="caution">
    <text evidence="1">The sequence shown here is derived from an EMBL/GenBank/DDBJ whole genome shotgun (WGS) entry which is preliminary data.</text>
</comment>
<dbReference type="AlphaFoldDB" id="A0A9Q0LMU0"/>
<dbReference type="EMBL" id="JAPDFW010000070">
    <property type="protein sequence ID" value="KAJ5074288.1"/>
    <property type="molecule type" value="Genomic_DNA"/>
</dbReference>
<name>A0A9Q0LMU0_ANAIG</name>
<sequence>MQTPVTLITVKKGKPKLQYKDSNQETKEIQQIFESNDVHIYTFILLEQELNYTFDTETNEKEKEKEFKQINIKESNIIFDFDEKDSKKYGTRVIDAVIDYSSPSEKKIIKEKHWEFFFEFLNQFSKKGFQTKQSSKVTFKSKPENIAKILFVLGLRYSKSTLKKIFKENLEILFSFYVKYHFKLSELSKEVLIKIFGKSLNFENTIWFNFINTILKKELMINLFLIPSFQDNLKNTIFPNLLDCFQFWMNFYNFVTSAEMRKIRSLRSAIMQIASIFPDIVDYSLFNQPCLKNEKRSYIEKLSDLVTIFKNKSYYEYSNKQIKNNDERLNFLIN</sequence>